<evidence type="ECO:0000256" key="6">
    <source>
        <dbReference type="ARBA" id="ARBA00022695"/>
    </source>
</evidence>
<dbReference type="InterPro" id="IPR043519">
    <property type="entry name" value="NT_sf"/>
</dbReference>
<evidence type="ECO:0000256" key="1">
    <source>
        <dbReference type="ARBA" id="ARBA00001946"/>
    </source>
</evidence>
<dbReference type="Proteomes" id="UP000769766">
    <property type="component" value="Unassembled WGS sequence"/>
</dbReference>
<evidence type="ECO:0000256" key="7">
    <source>
        <dbReference type="ARBA" id="ARBA00022723"/>
    </source>
</evidence>
<keyword evidence="5" id="KW-0819">tRNA processing</keyword>
<dbReference type="Gene3D" id="1.10.3090.10">
    <property type="entry name" value="cca-adding enzyme, domain 2"/>
    <property type="match status" value="1"/>
</dbReference>
<feature type="region of interest" description="Disordered" evidence="12">
    <location>
        <begin position="36"/>
        <end position="62"/>
    </location>
</feature>
<dbReference type="InterPro" id="IPR002646">
    <property type="entry name" value="PolA_pol_head_dom"/>
</dbReference>
<evidence type="ECO:0000313" key="15">
    <source>
        <dbReference type="Proteomes" id="UP000769766"/>
    </source>
</evidence>
<sequence>MFQTAAAVADQAGLPIYAVGGLVRDLLLRTWHEDRAQGAKPAPDPGPWIWSRAGSSPGQAPIRGHNAVADPELPARPDVDLVVEGNGLQVARALAFQLQGKIRIHQWYGTAVLLLPEGLRVDVATARKERYERPAAPPQVEPGTIRDDLYRRDFSINALAIRLNGPEVYRLVDLFGGLEDLAEGLIRVLHCQSFIDDPSRIFRAIRFEQRFGFALEELTRQFLQEAIEAGWVGHLSGAKLWLELTYLLRERSPRENIRRVSELGLSRFIHPRLTWTGQSERRFSQAEEVLSWYQGWRLDPEDGRKTAPLLYLLAWMDGLADPEVQEVCQRLVLPPEAVRILQTARRKAPVVAEALAQADDLSPSQLDHLLSPLPLAALLWLGVQAPAEKVEKVRHSLARYLTELRVVEPFLRGRDLVALGLKPGPRFREILNRIRESRLNGILKTQEDEIQFVKEHYL</sequence>
<organism evidence="14 15">
    <name type="scientific">Tectimicrobiota bacterium</name>
    <dbReference type="NCBI Taxonomy" id="2528274"/>
    <lineage>
        <taxon>Bacteria</taxon>
        <taxon>Pseudomonadati</taxon>
        <taxon>Nitrospinota/Tectimicrobiota group</taxon>
        <taxon>Candidatus Tectimicrobiota</taxon>
    </lineage>
</organism>
<dbReference type="InterPro" id="IPR052390">
    <property type="entry name" value="tRNA_nt/polyA_polymerase"/>
</dbReference>
<dbReference type="GO" id="GO:0000166">
    <property type="term" value="F:nucleotide binding"/>
    <property type="evidence" value="ECO:0007669"/>
    <property type="project" value="UniProtKB-KW"/>
</dbReference>
<evidence type="ECO:0000313" key="14">
    <source>
        <dbReference type="EMBL" id="MBI2876225.1"/>
    </source>
</evidence>
<evidence type="ECO:0000256" key="3">
    <source>
        <dbReference type="ARBA" id="ARBA00022555"/>
    </source>
</evidence>
<comment type="cofactor">
    <cofactor evidence="1">
        <name>Mg(2+)</name>
        <dbReference type="ChEBI" id="CHEBI:18420"/>
    </cofactor>
</comment>
<gene>
    <name evidence="14" type="ORF">HYY20_05025</name>
</gene>
<evidence type="ECO:0000256" key="10">
    <source>
        <dbReference type="ARBA" id="ARBA00022884"/>
    </source>
</evidence>
<name>A0A932FV17_UNCTE</name>
<keyword evidence="10 11" id="KW-0694">RNA-binding</keyword>
<evidence type="ECO:0000256" key="12">
    <source>
        <dbReference type="SAM" id="MobiDB-lite"/>
    </source>
</evidence>
<dbReference type="Gene3D" id="3.30.460.10">
    <property type="entry name" value="Beta Polymerase, domain 2"/>
    <property type="match status" value="1"/>
</dbReference>
<evidence type="ECO:0000256" key="5">
    <source>
        <dbReference type="ARBA" id="ARBA00022694"/>
    </source>
</evidence>
<feature type="domain" description="Poly A polymerase head" evidence="13">
    <location>
        <begin position="77"/>
        <end position="187"/>
    </location>
</feature>
<comment type="similarity">
    <text evidence="2 11">Belongs to the tRNA nucleotidyltransferase/poly(A) polymerase family.</text>
</comment>
<keyword evidence="3" id="KW-0820">tRNA-binding</keyword>
<reference evidence="14" key="1">
    <citation type="submission" date="2020-07" db="EMBL/GenBank/DDBJ databases">
        <title>Huge and variable diversity of episymbiotic CPR bacteria and DPANN archaea in groundwater ecosystems.</title>
        <authorList>
            <person name="He C.Y."/>
            <person name="Keren R."/>
            <person name="Whittaker M."/>
            <person name="Farag I.F."/>
            <person name="Doudna J."/>
            <person name="Cate J.H.D."/>
            <person name="Banfield J.F."/>
        </authorList>
    </citation>
    <scope>NUCLEOTIDE SEQUENCE</scope>
    <source>
        <strain evidence="14">NC_groundwater_672_Ag_B-0.1um_62_36</strain>
    </source>
</reference>
<comment type="caution">
    <text evidence="14">The sequence shown here is derived from an EMBL/GenBank/DDBJ whole genome shotgun (WGS) entry which is preliminary data.</text>
</comment>
<dbReference type="PANTHER" id="PTHR47788">
    <property type="entry name" value="POLYA POLYMERASE"/>
    <property type="match status" value="1"/>
</dbReference>
<accession>A0A932FV17</accession>
<dbReference type="GO" id="GO:0000049">
    <property type="term" value="F:tRNA binding"/>
    <property type="evidence" value="ECO:0007669"/>
    <property type="project" value="UniProtKB-KW"/>
</dbReference>
<dbReference type="SUPFAM" id="SSF81891">
    <property type="entry name" value="Poly A polymerase C-terminal region-like"/>
    <property type="match status" value="1"/>
</dbReference>
<evidence type="ECO:0000256" key="4">
    <source>
        <dbReference type="ARBA" id="ARBA00022679"/>
    </source>
</evidence>
<dbReference type="GO" id="GO:0046872">
    <property type="term" value="F:metal ion binding"/>
    <property type="evidence" value="ECO:0007669"/>
    <property type="project" value="UniProtKB-KW"/>
</dbReference>
<dbReference type="CDD" id="cd05398">
    <property type="entry name" value="NT_ClassII-CCAase"/>
    <property type="match status" value="1"/>
</dbReference>
<keyword evidence="6" id="KW-0548">Nucleotidyltransferase</keyword>
<keyword evidence="7" id="KW-0479">Metal-binding</keyword>
<evidence type="ECO:0000256" key="2">
    <source>
        <dbReference type="ARBA" id="ARBA00007265"/>
    </source>
</evidence>
<dbReference type="GO" id="GO:0008033">
    <property type="term" value="P:tRNA processing"/>
    <property type="evidence" value="ECO:0007669"/>
    <property type="project" value="UniProtKB-KW"/>
</dbReference>
<evidence type="ECO:0000256" key="8">
    <source>
        <dbReference type="ARBA" id="ARBA00022741"/>
    </source>
</evidence>
<dbReference type="SUPFAM" id="SSF81301">
    <property type="entry name" value="Nucleotidyltransferase"/>
    <property type="match status" value="1"/>
</dbReference>
<keyword evidence="4 11" id="KW-0808">Transferase</keyword>
<dbReference type="GO" id="GO:0016779">
    <property type="term" value="F:nucleotidyltransferase activity"/>
    <property type="evidence" value="ECO:0007669"/>
    <property type="project" value="UniProtKB-KW"/>
</dbReference>
<keyword evidence="8" id="KW-0547">Nucleotide-binding</keyword>
<evidence type="ECO:0000259" key="13">
    <source>
        <dbReference type="Pfam" id="PF01743"/>
    </source>
</evidence>
<dbReference type="AlphaFoldDB" id="A0A932FV17"/>
<keyword evidence="9" id="KW-0460">Magnesium</keyword>
<dbReference type="EMBL" id="JACPRF010000156">
    <property type="protein sequence ID" value="MBI2876225.1"/>
    <property type="molecule type" value="Genomic_DNA"/>
</dbReference>
<proteinExistence type="inferred from homology"/>
<protein>
    <submittedName>
        <fullName evidence="14">CCA tRNA nucleotidyltransferase</fullName>
    </submittedName>
</protein>
<dbReference type="PANTHER" id="PTHR47788:SF1">
    <property type="entry name" value="A-ADDING TRNA NUCLEOTIDYLTRANSFERASE"/>
    <property type="match status" value="1"/>
</dbReference>
<evidence type="ECO:0000256" key="9">
    <source>
        <dbReference type="ARBA" id="ARBA00022842"/>
    </source>
</evidence>
<evidence type="ECO:0000256" key="11">
    <source>
        <dbReference type="RuleBase" id="RU003953"/>
    </source>
</evidence>
<dbReference type="Pfam" id="PF01743">
    <property type="entry name" value="PolyA_pol"/>
    <property type="match status" value="1"/>
</dbReference>